<dbReference type="Proteomes" id="UP001172680">
    <property type="component" value="Unassembled WGS sequence"/>
</dbReference>
<organism evidence="1 2">
    <name type="scientific">Coniosporium tulheliwenetii</name>
    <dbReference type="NCBI Taxonomy" id="3383036"/>
    <lineage>
        <taxon>Eukaryota</taxon>
        <taxon>Fungi</taxon>
        <taxon>Dikarya</taxon>
        <taxon>Ascomycota</taxon>
        <taxon>Pezizomycotina</taxon>
        <taxon>Dothideomycetes</taxon>
        <taxon>Dothideomycetes incertae sedis</taxon>
        <taxon>Coniosporium</taxon>
    </lineage>
</organism>
<dbReference type="EMBL" id="JAPDRP010000023">
    <property type="protein sequence ID" value="KAJ9637282.1"/>
    <property type="molecule type" value="Genomic_DNA"/>
</dbReference>
<evidence type="ECO:0000313" key="2">
    <source>
        <dbReference type="Proteomes" id="UP001172680"/>
    </source>
</evidence>
<gene>
    <name evidence="1" type="ORF">H2199_007569</name>
</gene>
<reference evidence="1" key="1">
    <citation type="submission" date="2022-10" db="EMBL/GenBank/DDBJ databases">
        <title>Culturing micro-colonial fungi from biological soil crusts in the Mojave desert and describing Neophaeococcomyces mojavensis, and introducing the new genera and species Taxawa tesnikishii.</title>
        <authorList>
            <person name="Kurbessoian T."/>
            <person name="Stajich J.E."/>
        </authorList>
    </citation>
    <scope>NUCLEOTIDE SEQUENCE</scope>
    <source>
        <strain evidence="1">JES_115</strain>
    </source>
</reference>
<accession>A0ACC2YQB2</accession>
<comment type="caution">
    <text evidence="1">The sequence shown here is derived from an EMBL/GenBank/DDBJ whole genome shotgun (WGS) entry which is preliminary data.</text>
</comment>
<sequence length="302" mass="32599">MARDDAVPMATRPPPLPASKLPAPLRFPLLVILSLSSSFFLYTFFSGFMGNELAGVSRTVNENWQVASLLGWKILELGIGWYGNFDDLDVVALTILSHAPYVYLLSTFYEISPLTTLLTLGIDTAAIALPIRLLRPRSPPHNPAAPRAAVPNRFIIHDFSVRLLLMMLGTAVYASIMYAALCTNLTVWLATHFDGEFLFTPAVGAQSSLKDITHEHFNPATASLAETLAWNFGFGAHSKHSKRARVLALRTAVLVGFVGLNTWVQTYGSLEGADAMGAAGYAALWAMAGLATGGVFGWVGDV</sequence>
<proteinExistence type="predicted"/>
<protein>
    <submittedName>
        <fullName evidence="1">Uncharacterized protein</fullName>
    </submittedName>
</protein>
<keyword evidence="2" id="KW-1185">Reference proteome</keyword>
<evidence type="ECO:0000313" key="1">
    <source>
        <dbReference type="EMBL" id="KAJ9637282.1"/>
    </source>
</evidence>
<name>A0ACC2YQB2_9PEZI</name>